<dbReference type="InterPro" id="IPR025669">
    <property type="entry name" value="AAA_dom"/>
</dbReference>
<evidence type="ECO:0000256" key="2">
    <source>
        <dbReference type="ARBA" id="ARBA00022840"/>
    </source>
</evidence>
<dbReference type="PANTHER" id="PTHR43384:SF4">
    <property type="entry name" value="CELLULOSE BIOSYNTHESIS PROTEIN BCSQ-RELATED"/>
    <property type="match status" value="1"/>
</dbReference>
<dbReference type="GO" id="GO:0009898">
    <property type="term" value="C:cytoplasmic side of plasma membrane"/>
    <property type="evidence" value="ECO:0007669"/>
    <property type="project" value="TreeGrafter"/>
</dbReference>
<feature type="domain" description="AAA" evidence="3">
    <location>
        <begin position="70"/>
        <end position="230"/>
    </location>
</feature>
<dbReference type="AlphaFoldDB" id="A0A2N1PSP2"/>
<dbReference type="SUPFAM" id="SSF52540">
    <property type="entry name" value="P-loop containing nucleoside triphosphate hydrolases"/>
    <property type="match status" value="1"/>
</dbReference>
<evidence type="ECO:0000259" key="3">
    <source>
        <dbReference type="Pfam" id="PF13614"/>
    </source>
</evidence>
<gene>
    <name evidence="4" type="ORF">CVV64_06260</name>
</gene>
<keyword evidence="1" id="KW-0547">Nucleotide-binding</keyword>
<dbReference type="InterPro" id="IPR033875">
    <property type="entry name" value="FlhG"/>
</dbReference>
<organism evidence="4 5">
    <name type="scientific">Candidatus Wallbacteria bacterium HGW-Wallbacteria-1</name>
    <dbReference type="NCBI Taxonomy" id="2013854"/>
    <lineage>
        <taxon>Bacteria</taxon>
        <taxon>Candidatus Walliibacteriota</taxon>
    </lineage>
</organism>
<evidence type="ECO:0000313" key="5">
    <source>
        <dbReference type="Proteomes" id="UP000233256"/>
    </source>
</evidence>
<dbReference type="InterPro" id="IPR050625">
    <property type="entry name" value="ParA/MinD_ATPase"/>
</dbReference>
<dbReference type="InterPro" id="IPR027417">
    <property type="entry name" value="P-loop_NTPase"/>
</dbReference>
<evidence type="ECO:0000256" key="1">
    <source>
        <dbReference type="ARBA" id="ARBA00022741"/>
    </source>
</evidence>
<comment type="caution">
    <text evidence="4">The sequence shown here is derived from an EMBL/GenBank/DDBJ whole genome shotgun (WGS) entry which is preliminary data.</text>
</comment>
<accession>A0A2N1PSP2</accession>
<dbReference type="GO" id="GO:0016887">
    <property type="term" value="F:ATP hydrolysis activity"/>
    <property type="evidence" value="ECO:0007669"/>
    <property type="project" value="TreeGrafter"/>
</dbReference>
<dbReference type="PANTHER" id="PTHR43384">
    <property type="entry name" value="SEPTUM SITE-DETERMINING PROTEIN MIND HOMOLOG, CHLOROPLASTIC-RELATED"/>
    <property type="match status" value="1"/>
</dbReference>
<dbReference type="Gene3D" id="3.40.50.300">
    <property type="entry name" value="P-loop containing nucleotide triphosphate hydrolases"/>
    <property type="match status" value="1"/>
</dbReference>
<dbReference type="GO" id="GO:0005524">
    <property type="term" value="F:ATP binding"/>
    <property type="evidence" value="ECO:0007669"/>
    <property type="project" value="UniProtKB-KW"/>
</dbReference>
<sequence>MMMDQAQGLRDLVASVREKRGDSAVQSVQKTVQISESQAAVPTAISRPANFPSPVESFVLPRIRTSSHPRVICVASGKGGVGKSSMVLNLAILLSARGKKVLVVDADMGLANIAIMAGIAPQYNLAHHLFGNVPLSSIIIKCPSGVTILPGASGISELADLGTENRQKLMEGLDALMGDYDIVLVDTGAGIGPNVVTFAMASDEVLVVTMAEDIAVADAYGLIKTLFQKNINASVGLIVNRAGSREEAITVIDKVRLVTGHFLGRTLDRSGFVLEDRGLRTYALKQKIIAEQKTFTPYVRCLRKLAEEILVSVDGEMDQGAVKGFFKRLFGILGC</sequence>
<proteinExistence type="predicted"/>
<reference evidence="4 5" key="1">
    <citation type="journal article" date="2017" name="ISME J.">
        <title>Potential for microbial H2 and metal transformations associated with novel bacteria and archaea in deep terrestrial subsurface sediments.</title>
        <authorList>
            <person name="Hernsdorf A.W."/>
            <person name="Amano Y."/>
            <person name="Miyakawa K."/>
            <person name="Ise K."/>
            <person name="Suzuki Y."/>
            <person name="Anantharaman K."/>
            <person name="Probst A."/>
            <person name="Burstein D."/>
            <person name="Thomas B.C."/>
            <person name="Banfield J.F."/>
        </authorList>
    </citation>
    <scope>NUCLEOTIDE SEQUENCE [LARGE SCALE GENOMIC DNA]</scope>
    <source>
        <strain evidence="4">HGW-Wallbacteria-1</strain>
    </source>
</reference>
<dbReference type="Proteomes" id="UP000233256">
    <property type="component" value="Unassembled WGS sequence"/>
</dbReference>
<name>A0A2N1PSP2_9BACT</name>
<keyword evidence="2 4" id="KW-0067">ATP-binding</keyword>
<dbReference type="Pfam" id="PF13614">
    <property type="entry name" value="AAA_31"/>
    <property type="match status" value="1"/>
</dbReference>
<dbReference type="GO" id="GO:0051782">
    <property type="term" value="P:negative regulation of cell division"/>
    <property type="evidence" value="ECO:0007669"/>
    <property type="project" value="TreeGrafter"/>
</dbReference>
<protein>
    <submittedName>
        <fullName evidence="4">ATP-binding protein</fullName>
    </submittedName>
</protein>
<dbReference type="CDD" id="cd02038">
    <property type="entry name" value="FlhG-like"/>
    <property type="match status" value="1"/>
</dbReference>
<dbReference type="EMBL" id="PGXC01000003">
    <property type="protein sequence ID" value="PKK91368.1"/>
    <property type="molecule type" value="Genomic_DNA"/>
</dbReference>
<evidence type="ECO:0000313" key="4">
    <source>
        <dbReference type="EMBL" id="PKK91368.1"/>
    </source>
</evidence>
<dbReference type="GO" id="GO:0005829">
    <property type="term" value="C:cytosol"/>
    <property type="evidence" value="ECO:0007669"/>
    <property type="project" value="TreeGrafter"/>
</dbReference>